<dbReference type="EMBL" id="CP006650">
    <property type="protein sequence ID" value="AGT07556.1"/>
    <property type="molecule type" value="Genomic_DNA"/>
</dbReference>
<dbReference type="AlphaFoldDB" id="S5YQP6"/>
<dbReference type="PATRIC" id="fig|1367847.3.peg.390"/>
<gene>
    <name evidence="3" type="ORF">JCM7686_0447</name>
</gene>
<evidence type="ECO:0000256" key="1">
    <source>
        <dbReference type="SAM" id="MobiDB-lite"/>
    </source>
</evidence>
<accession>S5YQP6</accession>
<sequence>MGRDCVMRALSQRTGAAGSGTLCAAHESVTSSRRTDPTTCQPEALMNGFLLLFLIPLGAAALASVFQGDDDDTPATPEPEPSAPTEGDDQLTNPEGSSGYVDGLGGDDRIELTGVEDHATVFTGDGGYFWSPSHDQGGSWNTEYGPYPPGGVDGLFVGRGGTGNDTLIGHGEGLDLGGDEGNDLLILHPDGAPQHPWPRDAVLRGGAGDDTLRAEGNGGYLLGGDGDDVIHLSGQHYDVDGGAGADRIVLHGVTDSMIHLDRDDRLFGRGDDDDGNTFHLGTGMDFRGNAGADRLYVDPGTRADGGAGNDYLRTNLYRTDSEEGSTLLGGAGNDTLIGNFSVADVAMTAQDRFEWHIGSTNDRLDGGDGNDLIRFDLADTVTGGAGADTLDGFVQAGHTSIVTDFTAGEDWLRINCRPEDLGATTGPGTNDLAHLGIVEQDGTTEIRLGGETVLRLEGATGLRFGLEVSQFQGDTETYYTDFAGNPVARGDLDVVINPFERFIA</sequence>
<evidence type="ECO:0000256" key="2">
    <source>
        <dbReference type="SAM" id="Phobius"/>
    </source>
</evidence>
<evidence type="ECO:0000313" key="4">
    <source>
        <dbReference type="Proteomes" id="UP000015480"/>
    </source>
</evidence>
<dbReference type="GO" id="GO:0005509">
    <property type="term" value="F:calcium ion binding"/>
    <property type="evidence" value="ECO:0007669"/>
    <property type="project" value="InterPro"/>
</dbReference>
<dbReference type="Pfam" id="PF00353">
    <property type="entry name" value="HemolysinCabind"/>
    <property type="match status" value="5"/>
</dbReference>
<dbReference type="InterPro" id="IPR011049">
    <property type="entry name" value="Serralysin-like_metalloprot_C"/>
</dbReference>
<proteinExistence type="predicted"/>
<dbReference type="Proteomes" id="UP000015480">
    <property type="component" value="Chromosome"/>
</dbReference>
<feature type="transmembrane region" description="Helical" evidence="2">
    <location>
        <begin position="44"/>
        <end position="66"/>
    </location>
</feature>
<dbReference type="eggNOG" id="COG2931">
    <property type="taxonomic scope" value="Bacteria"/>
</dbReference>
<dbReference type="InterPro" id="IPR001343">
    <property type="entry name" value="Hemolysn_Ca-bd"/>
</dbReference>
<dbReference type="Gene3D" id="2.160.20.160">
    <property type="match status" value="1"/>
</dbReference>
<keyword evidence="2" id="KW-0812">Transmembrane</keyword>
<keyword evidence="2" id="KW-0472">Membrane</keyword>
<dbReference type="Gene3D" id="2.150.10.10">
    <property type="entry name" value="Serralysin-like metalloprotease, C-terminal"/>
    <property type="match status" value="1"/>
</dbReference>
<evidence type="ECO:0000313" key="3">
    <source>
        <dbReference type="EMBL" id="AGT07556.1"/>
    </source>
</evidence>
<dbReference type="PRINTS" id="PR00313">
    <property type="entry name" value="CABNDNGRPT"/>
</dbReference>
<reference evidence="3 4" key="1">
    <citation type="journal article" date="2014" name="BMC Genomics">
        <title>Architecture and functions of a multipartite genome of the methylotrophic bacterium Paracoccus aminophilus JCM 7686, containing primary and secondary chromids.</title>
        <authorList>
            <person name="Dziewit L."/>
            <person name="Czarnecki J."/>
            <person name="Wibberg D."/>
            <person name="Radlinska M."/>
            <person name="Mrozek P."/>
            <person name="Szymczak M."/>
            <person name="Schluter A."/>
            <person name="Puhler A."/>
            <person name="Bartosik D."/>
        </authorList>
    </citation>
    <scope>NUCLEOTIDE SEQUENCE [LARGE SCALE GENOMIC DNA]</scope>
    <source>
        <strain evidence="3">JCM 7686</strain>
    </source>
</reference>
<dbReference type="HOGENOM" id="CLU_540627_0_0_5"/>
<keyword evidence="2" id="KW-1133">Transmembrane helix</keyword>
<name>S5YQP6_PARAH</name>
<dbReference type="SUPFAM" id="SSF51120">
    <property type="entry name" value="beta-Roll"/>
    <property type="match status" value="2"/>
</dbReference>
<keyword evidence="4" id="KW-1185">Reference proteome</keyword>
<dbReference type="STRING" id="1367847.JCM7686_0447"/>
<protein>
    <recommendedName>
        <fullName evidence="5">Calcium-binding protein</fullName>
    </recommendedName>
</protein>
<dbReference type="KEGG" id="pami:JCM7686_0447"/>
<feature type="region of interest" description="Disordered" evidence="1">
    <location>
        <begin position="68"/>
        <end position="109"/>
    </location>
</feature>
<organism evidence="3 4">
    <name type="scientific">Paracoccus aminophilus JCM 7686</name>
    <dbReference type="NCBI Taxonomy" id="1367847"/>
    <lineage>
        <taxon>Bacteria</taxon>
        <taxon>Pseudomonadati</taxon>
        <taxon>Pseudomonadota</taxon>
        <taxon>Alphaproteobacteria</taxon>
        <taxon>Rhodobacterales</taxon>
        <taxon>Paracoccaceae</taxon>
        <taxon>Paracoccus</taxon>
    </lineage>
</organism>
<evidence type="ECO:0008006" key="5">
    <source>
        <dbReference type="Google" id="ProtNLM"/>
    </source>
</evidence>